<evidence type="ECO:0000256" key="8">
    <source>
        <dbReference type="ARBA" id="ARBA00023136"/>
    </source>
</evidence>
<dbReference type="GO" id="GO:0009252">
    <property type="term" value="P:peptidoglycan biosynthetic process"/>
    <property type="evidence" value="ECO:0007669"/>
    <property type="project" value="UniProtKB-KW"/>
</dbReference>
<protein>
    <recommendedName>
        <fullName evidence="12">Probable peptidoglycan glycosyltransferase FtsW</fullName>
        <ecNumber evidence="14">2.4.99.28</ecNumber>
    </recommendedName>
    <alternativeName>
        <fullName evidence="13">Cell division protein FtsW</fullName>
    </alternativeName>
    <alternativeName>
        <fullName evidence="10">Cell wall polymerase</fullName>
    </alternativeName>
    <alternativeName>
        <fullName evidence="9">Peptidoglycan polymerase</fullName>
    </alternativeName>
</protein>
<dbReference type="Pfam" id="PF01098">
    <property type="entry name" value="FTSW_RODA_SPOVE"/>
    <property type="match status" value="1"/>
</dbReference>
<evidence type="ECO:0000256" key="1">
    <source>
        <dbReference type="ARBA" id="ARBA00004141"/>
    </source>
</evidence>
<keyword evidence="6" id="KW-0573">Peptidoglycan synthesis</keyword>
<evidence type="ECO:0000256" key="2">
    <source>
        <dbReference type="ARBA" id="ARBA00022676"/>
    </source>
</evidence>
<keyword evidence="20" id="KW-1185">Reference proteome</keyword>
<comment type="catalytic activity">
    <reaction evidence="15">
        <text>[GlcNAc-(1-&gt;4)-Mur2Ac(oyl-L-Ala-gamma-D-Glu-L-Lys-D-Ala-D-Ala)](n)-di-trans,octa-cis-undecaprenyl diphosphate + beta-D-GlcNAc-(1-&gt;4)-Mur2Ac(oyl-L-Ala-gamma-D-Glu-L-Lys-D-Ala-D-Ala)-di-trans,octa-cis-undecaprenyl diphosphate = [GlcNAc-(1-&gt;4)-Mur2Ac(oyl-L-Ala-gamma-D-Glu-L-Lys-D-Ala-D-Ala)](n+1)-di-trans,octa-cis-undecaprenyl diphosphate + di-trans,octa-cis-undecaprenyl diphosphate + H(+)</text>
        <dbReference type="Rhea" id="RHEA:23708"/>
        <dbReference type="Rhea" id="RHEA-COMP:9602"/>
        <dbReference type="Rhea" id="RHEA-COMP:9603"/>
        <dbReference type="ChEBI" id="CHEBI:15378"/>
        <dbReference type="ChEBI" id="CHEBI:58405"/>
        <dbReference type="ChEBI" id="CHEBI:60033"/>
        <dbReference type="ChEBI" id="CHEBI:78435"/>
        <dbReference type="EC" id="2.4.99.28"/>
    </reaction>
</comment>
<dbReference type="PANTHER" id="PTHR30474">
    <property type="entry name" value="CELL CYCLE PROTEIN"/>
    <property type="match status" value="1"/>
</dbReference>
<sequence>MTSLGTRRPSTPRRPGAPATARARSTSSKTPATTKQSRSKQPASKQSASTRAGGNAEQAQHDAQGALSYYLIAGSSVLLVIIGVTMVFSASIIDSMHGNEGNPYLGGQRQIIFAIAGIVLGAIASRLPVALYRKLAWPAVIAGLALQAAVYTPYGVYGGGNRNSLWIPGVNQIIQPAEFLKLGLALFLGLVLARKAHQLHDWRHVLVPGALMAGVAALFVVLGGDLGTMLVVVTLTVGAYFVAGLPMRWFAAAGVLGSGALAFLLIAAPYRMDRIRFFLGMEDDPEVIARLGYQVTHGLRALGTGGVSGVGLGASREKWAYLPEAETDYILAIIGEELGLLGTLVVILLFAALAVGLFRVIRRHRDPFVQIATGGIAAWILGQALINIGVVVNLLPVIGVPLPLVSAGGSSLLATLLALGIVLAFARDEPGARRAATSRPSVVARSLAVMGQGRRG</sequence>
<evidence type="ECO:0000256" key="11">
    <source>
        <dbReference type="ARBA" id="ARBA00038053"/>
    </source>
</evidence>
<keyword evidence="19" id="KW-0132">Cell division</keyword>
<dbReference type="EMBL" id="RKHK01000001">
    <property type="protein sequence ID" value="ROR71840.1"/>
    <property type="molecule type" value="Genomic_DNA"/>
</dbReference>
<dbReference type="GO" id="GO:0008955">
    <property type="term" value="F:peptidoglycan glycosyltransferase activity"/>
    <property type="evidence" value="ECO:0007669"/>
    <property type="project" value="UniProtKB-EC"/>
</dbReference>
<organism evidence="19 20">
    <name type="scientific">Bogoriella caseilytica</name>
    <dbReference type="NCBI Taxonomy" id="56055"/>
    <lineage>
        <taxon>Bacteria</taxon>
        <taxon>Bacillati</taxon>
        <taxon>Actinomycetota</taxon>
        <taxon>Actinomycetes</taxon>
        <taxon>Micrococcales</taxon>
        <taxon>Bogoriellaceae</taxon>
        <taxon>Bogoriella</taxon>
    </lineage>
</organism>
<dbReference type="GO" id="GO:0008360">
    <property type="term" value="P:regulation of cell shape"/>
    <property type="evidence" value="ECO:0007669"/>
    <property type="project" value="UniProtKB-KW"/>
</dbReference>
<dbReference type="Proteomes" id="UP000280668">
    <property type="component" value="Unassembled WGS sequence"/>
</dbReference>
<keyword evidence="2" id="KW-0328">Glycosyltransferase</keyword>
<feature type="transmembrane region" description="Helical" evidence="18">
    <location>
        <begin position="205"/>
        <end position="222"/>
    </location>
</feature>
<dbReference type="GO" id="GO:0032153">
    <property type="term" value="C:cell division site"/>
    <property type="evidence" value="ECO:0007669"/>
    <property type="project" value="TreeGrafter"/>
</dbReference>
<evidence type="ECO:0000256" key="12">
    <source>
        <dbReference type="ARBA" id="ARBA00041185"/>
    </source>
</evidence>
<feature type="transmembrane region" description="Helical" evidence="18">
    <location>
        <begin position="250"/>
        <end position="270"/>
    </location>
</feature>
<name>A0A3N2B9B4_9MICO</name>
<evidence type="ECO:0000256" key="16">
    <source>
        <dbReference type="ARBA" id="ARBA00049966"/>
    </source>
</evidence>
<keyword evidence="8 18" id="KW-0472">Membrane</keyword>
<keyword evidence="3" id="KW-0808">Transferase</keyword>
<evidence type="ECO:0000313" key="19">
    <source>
        <dbReference type="EMBL" id="ROR71840.1"/>
    </source>
</evidence>
<evidence type="ECO:0000256" key="14">
    <source>
        <dbReference type="ARBA" id="ARBA00044770"/>
    </source>
</evidence>
<feature type="transmembrane region" description="Helical" evidence="18">
    <location>
        <begin position="228"/>
        <end position="245"/>
    </location>
</feature>
<comment type="similarity">
    <text evidence="11">Belongs to the SEDS family. FtsW subfamily.</text>
</comment>
<evidence type="ECO:0000256" key="5">
    <source>
        <dbReference type="ARBA" id="ARBA00022960"/>
    </source>
</evidence>
<feature type="transmembrane region" description="Helical" evidence="18">
    <location>
        <begin position="110"/>
        <end position="128"/>
    </location>
</feature>
<evidence type="ECO:0000256" key="10">
    <source>
        <dbReference type="ARBA" id="ARBA00033270"/>
    </source>
</evidence>
<evidence type="ECO:0000256" key="7">
    <source>
        <dbReference type="ARBA" id="ARBA00022989"/>
    </source>
</evidence>
<evidence type="ECO:0000313" key="20">
    <source>
        <dbReference type="Proteomes" id="UP000280668"/>
    </source>
</evidence>
<feature type="transmembrane region" description="Helical" evidence="18">
    <location>
        <begin position="174"/>
        <end position="193"/>
    </location>
</feature>
<evidence type="ECO:0000256" key="9">
    <source>
        <dbReference type="ARBA" id="ARBA00032370"/>
    </source>
</evidence>
<dbReference type="GO" id="GO:0015648">
    <property type="term" value="F:lipid-linked peptidoglycan transporter activity"/>
    <property type="evidence" value="ECO:0007669"/>
    <property type="project" value="TreeGrafter"/>
</dbReference>
<comment type="function">
    <text evidence="16">Peptidoglycan polymerase that is essential for cell division.</text>
</comment>
<dbReference type="InterPro" id="IPR001182">
    <property type="entry name" value="FtsW/RodA"/>
</dbReference>
<proteinExistence type="inferred from homology"/>
<feature type="compositionally biased region" description="Polar residues" evidence="17">
    <location>
        <begin position="39"/>
        <end position="52"/>
    </location>
</feature>
<keyword evidence="19" id="KW-0131">Cell cycle</keyword>
<comment type="subcellular location">
    <subcellularLocation>
        <location evidence="1">Membrane</location>
        <topology evidence="1">Multi-pass membrane protein</topology>
    </subcellularLocation>
</comment>
<dbReference type="PANTHER" id="PTHR30474:SF2">
    <property type="entry name" value="PEPTIDOGLYCAN GLYCOSYLTRANSFERASE FTSW-RELATED"/>
    <property type="match status" value="1"/>
</dbReference>
<keyword evidence="5" id="KW-0133">Cell shape</keyword>
<dbReference type="GO" id="GO:0005886">
    <property type="term" value="C:plasma membrane"/>
    <property type="evidence" value="ECO:0007669"/>
    <property type="project" value="TreeGrafter"/>
</dbReference>
<feature type="transmembrane region" description="Helical" evidence="18">
    <location>
        <begin position="135"/>
        <end position="154"/>
    </location>
</feature>
<dbReference type="OrthoDB" id="9768187at2"/>
<feature type="compositionally biased region" description="Low complexity" evidence="17">
    <location>
        <begin position="1"/>
        <end position="35"/>
    </location>
</feature>
<feature type="transmembrane region" description="Helical" evidence="18">
    <location>
        <begin position="67"/>
        <end position="90"/>
    </location>
</feature>
<evidence type="ECO:0000256" key="13">
    <source>
        <dbReference type="ARBA" id="ARBA00041418"/>
    </source>
</evidence>
<feature type="transmembrane region" description="Helical" evidence="18">
    <location>
        <begin position="368"/>
        <end position="392"/>
    </location>
</feature>
<dbReference type="RefSeq" id="WP_123302503.1">
    <property type="nucleotide sequence ID" value="NZ_RKHK01000001.1"/>
</dbReference>
<evidence type="ECO:0000256" key="15">
    <source>
        <dbReference type="ARBA" id="ARBA00049902"/>
    </source>
</evidence>
<evidence type="ECO:0000256" key="18">
    <source>
        <dbReference type="SAM" id="Phobius"/>
    </source>
</evidence>
<evidence type="ECO:0000256" key="3">
    <source>
        <dbReference type="ARBA" id="ARBA00022679"/>
    </source>
</evidence>
<dbReference type="EC" id="2.4.99.28" evidence="14"/>
<evidence type="ECO:0000256" key="6">
    <source>
        <dbReference type="ARBA" id="ARBA00022984"/>
    </source>
</evidence>
<feature type="transmembrane region" description="Helical" evidence="18">
    <location>
        <begin position="338"/>
        <end position="361"/>
    </location>
</feature>
<comment type="caution">
    <text evidence="19">The sequence shown here is derived from an EMBL/GenBank/DDBJ whole genome shotgun (WGS) entry which is preliminary data.</text>
</comment>
<keyword evidence="7 18" id="KW-1133">Transmembrane helix</keyword>
<reference evidence="19 20" key="1">
    <citation type="submission" date="2018-11" db="EMBL/GenBank/DDBJ databases">
        <title>Sequencing the genomes of 1000 actinobacteria strains.</title>
        <authorList>
            <person name="Klenk H.-P."/>
        </authorList>
    </citation>
    <scope>NUCLEOTIDE SEQUENCE [LARGE SCALE GENOMIC DNA]</scope>
    <source>
        <strain evidence="19 20">DSM 11294</strain>
    </source>
</reference>
<evidence type="ECO:0000256" key="4">
    <source>
        <dbReference type="ARBA" id="ARBA00022692"/>
    </source>
</evidence>
<accession>A0A3N2B9B4</accession>
<dbReference type="GO" id="GO:0051301">
    <property type="term" value="P:cell division"/>
    <property type="evidence" value="ECO:0007669"/>
    <property type="project" value="UniProtKB-KW"/>
</dbReference>
<keyword evidence="4 18" id="KW-0812">Transmembrane</keyword>
<feature type="region of interest" description="Disordered" evidence="17">
    <location>
        <begin position="1"/>
        <end position="58"/>
    </location>
</feature>
<evidence type="ECO:0000256" key="17">
    <source>
        <dbReference type="SAM" id="MobiDB-lite"/>
    </source>
</evidence>
<gene>
    <name evidence="19" type="ORF">EDD31_0178</name>
</gene>
<feature type="transmembrane region" description="Helical" evidence="18">
    <location>
        <begin position="404"/>
        <end position="426"/>
    </location>
</feature>
<dbReference type="AlphaFoldDB" id="A0A3N2B9B4"/>